<keyword evidence="1" id="KW-0547">Nucleotide-binding</keyword>
<comment type="caution">
    <text evidence="2">The sequence shown here is derived from an EMBL/GenBank/DDBJ whole genome shotgun (WGS) entry which is preliminary data.</text>
</comment>
<dbReference type="PIRSF" id="PIRSF006755">
    <property type="entry name" value="DTB_synth"/>
    <property type="match status" value="1"/>
</dbReference>
<dbReference type="EC" id="6.3.3.3" evidence="1"/>
<dbReference type="NCBIfam" id="TIGR00347">
    <property type="entry name" value="bioD"/>
    <property type="match status" value="1"/>
</dbReference>
<proteinExistence type="inferred from homology"/>
<sequence>MRTLIVTGTGTDVGKTVVVAALAALARAVGERVTVVKPAQTGVGPAEDGDLAVVERLTGEIDTLELARFPEPLAPATAARRAGAMPVMAAQVVDAVRALDTDLVVVEGAGGLLVRLNDLGETVADVAAALAAPAVLVASAGLGVLNTAALTAEALARRGVTLAGTVVGAYPEHPDLAERTNLDDLPAVTGAPLLGVLPAGLGDATPERLLEAARCGMSPVLGGRWSPDRPG</sequence>
<dbReference type="UniPathway" id="UPA00078">
    <property type="reaction ID" value="UER00161"/>
</dbReference>
<dbReference type="SUPFAM" id="SSF52540">
    <property type="entry name" value="P-loop containing nucleoside triphosphate hydrolases"/>
    <property type="match status" value="1"/>
</dbReference>
<dbReference type="RefSeq" id="WP_133827841.1">
    <property type="nucleotide sequence ID" value="NZ_BAABHR010000075.1"/>
</dbReference>
<feature type="active site" evidence="1">
    <location>
        <position position="37"/>
    </location>
</feature>
<dbReference type="HAMAP" id="MF_00336">
    <property type="entry name" value="BioD"/>
    <property type="match status" value="1"/>
</dbReference>
<dbReference type="AlphaFoldDB" id="A0A4R6V8Y5"/>
<dbReference type="GO" id="GO:0005524">
    <property type="term" value="F:ATP binding"/>
    <property type="evidence" value="ECO:0007669"/>
    <property type="project" value="UniProtKB-UniRule"/>
</dbReference>
<evidence type="ECO:0000256" key="1">
    <source>
        <dbReference type="HAMAP-Rule" id="MF_00336"/>
    </source>
</evidence>
<comment type="catalytic activity">
    <reaction evidence="1">
        <text>(7R,8S)-7,8-diammoniononanoate + CO2 + ATP = (4R,5S)-dethiobiotin + ADP + phosphate + 3 H(+)</text>
        <dbReference type="Rhea" id="RHEA:15805"/>
        <dbReference type="ChEBI" id="CHEBI:15378"/>
        <dbReference type="ChEBI" id="CHEBI:16526"/>
        <dbReference type="ChEBI" id="CHEBI:30616"/>
        <dbReference type="ChEBI" id="CHEBI:43474"/>
        <dbReference type="ChEBI" id="CHEBI:149469"/>
        <dbReference type="ChEBI" id="CHEBI:149473"/>
        <dbReference type="ChEBI" id="CHEBI:456216"/>
        <dbReference type="EC" id="6.3.3.3"/>
    </reaction>
</comment>
<feature type="binding site" evidence="1">
    <location>
        <begin position="107"/>
        <end position="110"/>
    </location>
    <ligand>
        <name>ATP</name>
        <dbReference type="ChEBI" id="CHEBI:30616"/>
    </ligand>
</feature>
<accession>A0A4R6V8Y5</accession>
<gene>
    <name evidence="1" type="primary">bioD</name>
    <name evidence="2" type="ORF">EV188_10545</name>
</gene>
<dbReference type="Proteomes" id="UP000295705">
    <property type="component" value="Unassembled WGS sequence"/>
</dbReference>
<comment type="cofactor">
    <cofactor evidence="1">
        <name>Mg(2+)</name>
        <dbReference type="ChEBI" id="CHEBI:18420"/>
    </cofactor>
</comment>
<comment type="similarity">
    <text evidence="1">Belongs to the dethiobiotin synthetase family.</text>
</comment>
<evidence type="ECO:0000313" key="3">
    <source>
        <dbReference type="Proteomes" id="UP000295705"/>
    </source>
</evidence>
<feature type="binding site" evidence="1">
    <location>
        <position position="107"/>
    </location>
    <ligand>
        <name>Mg(2+)</name>
        <dbReference type="ChEBI" id="CHEBI:18420"/>
    </ligand>
</feature>
<comment type="subcellular location">
    <subcellularLocation>
        <location evidence="1">Cytoplasm</location>
    </subcellularLocation>
</comment>
<dbReference type="GO" id="GO:0009102">
    <property type="term" value="P:biotin biosynthetic process"/>
    <property type="evidence" value="ECO:0007669"/>
    <property type="project" value="UniProtKB-UniRule"/>
</dbReference>
<dbReference type="CDD" id="cd03109">
    <property type="entry name" value="DTBS"/>
    <property type="match status" value="1"/>
</dbReference>
<dbReference type="GO" id="GO:0004141">
    <property type="term" value="F:dethiobiotin synthase activity"/>
    <property type="evidence" value="ECO:0007669"/>
    <property type="project" value="UniProtKB-UniRule"/>
</dbReference>
<keyword evidence="3" id="KW-1185">Reference proteome</keyword>
<dbReference type="Pfam" id="PF13500">
    <property type="entry name" value="AAA_26"/>
    <property type="match status" value="1"/>
</dbReference>
<dbReference type="InterPro" id="IPR027417">
    <property type="entry name" value="P-loop_NTPase"/>
</dbReference>
<evidence type="ECO:0000313" key="2">
    <source>
        <dbReference type="EMBL" id="TDQ55649.1"/>
    </source>
</evidence>
<dbReference type="PANTHER" id="PTHR43210">
    <property type="entry name" value="DETHIOBIOTIN SYNTHETASE"/>
    <property type="match status" value="1"/>
</dbReference>
<dbReference type="EMBL" id="SNYO01000005">
    <property type="protein sequence ID" value="TDQ55649.1"/>
    <property type="molecule type" value="Genomic_DNA"/>
</dbReference>
<comment type="caution">
    <text evidence="1">Lacks conserved residue(s) required for the propagation of feature annotation.</text>
</comment>
<name>A0A4R6V8Y5_9PSEU</name>
<dbReference type="Gene3D" id="3.40.50.300">
    <property type="entry name" value="P-loop containing nucleotide triphosphate hydrolases"/>
    <property type="match status" value="1"/>
</dbReference>
<comment type="pathway">
    <text evidence="1">Cofactor biosynthesis; biotin biosynthesis; biotin from 7,8-diaminononanoate: step 1/2.</text>
</comment>
<feature type="binding site" evidence="1">
    <location>
        <position position="50"/>
    </location>
    <ligand>
        <name>Mg(2+)</name>
        <dbReference type="ChEBI" id="CHEBI:18420"/>
    </ligand>
</feature>
<dbReference type="InterPro" id="IPR004472">
    <property type="entry name" value="DTB_synth_BioD"/>
</dbReference>
<feature type="binding site" evidence="1">
    <location>
        <position position="41"/>
    </location>
    <ligand>
        <name>substrate</name>
    </ligand>
</feature>
<keyword evidence="1" id="KW-0479">Metal-binding</keyword>
<feature type="binding site" evidence="1">
    <location>
        <begin position="12"/>
        <end position="17"/>
    </location>
    <ligand>
        <name>ATP</name>
        <dbReference type="ChEBI" id="CHEBI:30616"/>
    </ligand>
</feature>
<dbReference type="OrthoDB" id="9802610at2"/>
<dbReference type="PANTHER" id="PTHR43210:SF5">
    <property type="entry name" value="DETHIOBIOTIN SYNTHETASE"/>
    <property type="match status" value="1"/>
</dbReference>
<dbReference type="GO" id="GO:0005829">
    <property type="term" value="C:cytosol"/>
    <property type="evidence" value="ECO:0007669"/>
    <property type="project" value="TreeGrafter"/>
</dbReference>
<reference evidence="2 3" key="1">
    <citation type="submission" date="2019-03" db="EMBL/GenBank/DDBJ databases">
        <title>Genomic Encyclopedia of Type Strains, Phase IV (KMG-IV): sequencing the most valuable type-strain genomes for metagenomic binning, comparative biology and taxonomic classification.</title>
        <authorList>
            <person name="Goeker M."/>
        </authorList>
    </citation>
    <scope>NUCLEOTIDE SEQUENCE [LARGE SCALE GENOMIC DNA]</scope>
    <source>
        <strain evidence="2 3">DSM 45775</strain>
    </source>
</reference>
<keyword evidence="1" id="KW-0963">Cytoplasm</keyword>
<keyword evidence="1" id="KW-0436">Ligase</keyword>
<comment type="subunit">
    <text evidence="1">Homodimer.</text>
</comment>
<feature type="binding site" evidence="1">
    <location>
        <position position="50"/>
    </location>
    <ligand>
        <name>ATP</name>
        <dbReference type="ChEBI" id="CHEBI:30616"/>
    </ligand>
</feature>
<keyword evidence="1" id="KW-0460">Magnesium</keyword>
<dbReference type="GO" id="GO:0000287">
    <property type="term" value="F:magnesium ion binding"/>
    <property type="evidence" value="ECO:0007669"/>
    <property type="project" value="UniProtKB-UniRule"/>
</dbReference>
<feature type="binding site" evidence="1">
    <location>
        <position position="16"/>
    </location>
    <ligand>
        <name>Mg(2+)</name>
        <dbReference type="ChEBI" id="CHEBI:18420"/>
    </ligand>
</feature>
<keyword evidence="1" id="KW-0093">Biotin biosynthesis</keyword>
<keyword evidence="1" id="KW-0067">ATP-binding</keyword>
<comment type="function">
    <text evidence="1">Catalyzes a mechanistically unusual reaction, the ATP-dependent insertion of CO2 between the N7 and N8 nitrogen atoms of 7,8-diaminopelargonic acid (DAPA, also called 7,8-diammoniononanoate) to form a ureido ring.</text>
</comment>
<protein>
    <recommendedName>
        <fullName evidence="1">ATP-dependent dethiobiotin synthetase BioD</fullName>
        <ecNumber evidence="1">6.3.3.3</ecNumber>
    </recommendedName>
    <alternativeName>
        <fullName evidence="1">DTB synthetase</fullName>
        <shortName evidence="1">DTBS</shortName>
    </alternativeName>
    <alternativeName>
        <fullName evidence="1">Dethiobiotin synthase</fullName>
    </alternativeName>
</protein>
<organism evidence="2 3">
    <name type="scientific">Actinomycetospora succinea</name>
    <dbReference type="NCBI Taxonomy" id="663603"/>
    <lineage>
        <taxon>Bacteria</taxon>
        <taxon>Bacillati</taxon>
        <taxon>Actinomycetota</taxon>
        <taxon>Actinomycetes</taxon>
        <taxon>Pseudonocardiales</taxon>
        <taxon>Pseudonocardiaceae</taxon>
        <taxon>Actinomycetospora</taxon>
    </lineage>
</organism>